<name>A0A8H3I4U4_9LECA</name>
<dbReference type="PROSITE" id="PS51186">
    <property type="entry name" value="GNAT"/>
    <property type="match status" value="1"/>
</dbReference>
<dbReference type="PANTHER" id="PTHR42791:SF1">
    <property type="entry name" value="N-ACETYLTRANSFERASE DOMAIN-CONTAINING PROTEIN"/>
    <property type="match status" value="1"/>
</dbReference>
<organism evidence="2 3">
    <name type="scientific">Gomphillus americanus</name>
    <dbReference type="NCBI Taxonomy" id="1940652"/>
    <lineage>
        <taxon>Eukaryota</taxon>
        <taxon>Fungi</taxon>
        <taxon>Dikarya</taxon>
        <taxon>Ascomycota</taxon>
        <taxon>Pezizomycotina</taxon>
        <taxon>Lecanoromycetes</taxon>
        <taxon>OSLEUM clade</taxon>
        <taxon>Ostropomycetidae</taxon>
        <taxon>Ostropales</taxon>
        <taxon>Graphidaceae</taxon>
        <taxon>Gomphilloideae</taxon>
        <taxon>Gomphillus</taxon>
    </lineage>
</organism>
<gene>
    <name evidence="2" type="ORF">GOMPHAMPRED_000211</name>
</gene>
<accession>A0A8H3I4U4</accession>
<dbReference type="Proteomes" id="UP000664169">
    <property type="component" value="Unassembled WGS sequence"/>
</dbReference>
<evidence type="ECO:0000313" key="3">
    <source>
        <dbReference type="Proteomes" id="UP000664169"/>
    </source>
</evidence>
<dbReference type="InterPro" id="IPR000182">
    <property type="entry name" value="GNAT_dom"/>
</dbReference>
<reference evidence="2" key="1">
    <citation type="submission" date="2021-03" db="EMBL/GenBank/DDBJ databases">
        <authorList>
            <person name="Tagirdzhanova G."/>
        </authorList>
    </citation>
    <scope>NUCLEOTIDE SEQUENCE</scope>
</reference>
<dbReference type="OrthoDB" id="410198at2759"/>
<protein>
    <recommendedName>
        <fullName evidence="1">N-acetyltransferase domain-containing protein</fullName>
    </recommendedName>
</protein>
<dbReference type="EMBL" id="CAJPDQ010000001">
    <property type="protein sequence ID" value="CAF9903365.1"/>
    <property type="molecule type" value="Genomic_DNA"/>
</dbReference>
<dbReference type="PANTHER" id="PTHR42791">
    <property type="entry name" value="GNAT FAMILY ACETYLTRANSFERASE"/>
    <property type="match status" value="1"/>
</dbReference>
<dbReference type="GO" id="GO:0016747">
    <property type="term" value="F:acyltransferase activity, transferring groups other than amino-acyl groups"/>
    <property type="evidence" value="ECO:0007669"/>
    <property type="project" value="InterPro"/>
</dbReference>
<dbReference type="InterPro" id="IPR052523">
    <property type="entry name" value="Trichothecene_AcTrans"/>
</dbReference>
<proteinExistence type="predicted"/>
<dbReference type="Gene3D" id="3.40.630.30">
    <property type="match status" value="1"/>
</dbReference>
<keyword evidence="3" id="KW-1185">Reference proteome</keyword>
<comment type="caution">
    <text evidence="2">The sequence shown here is derived from an EMBL/GenBank/DDBJ whole genome shotgun (WGS) entry which is preliminary data.</text>
</comment>
<dbReference type="AlphaFoldDB" id="A0A8H3I4U4"/>
<dbReference type="InterPro" id="IPR016181">
    <property type="entry name" value="Acyl_CoA_acyltransferase"/>
</dbReference>
<sequence length="277" mass="30850">MPLFTKNIVQTSISSQSSAHSSLSSSMLGNTSEIRVVTSKDYKLAAACLIDAFSKDEVATYFTNCSDTVGWSTERKWNLHVQIMNAMTYAHVKFGTAHAIGNGDGGTYDAVALWMPPGTDMDSYLAMLKNGVLWKGIKTFRMLSKEGRNRFFKEFFSLLTITKVEVLKERDPSSWYLVYLGTHSRARGKGLAKKLVTEVTNQADAENRACYLESSNIVNIPIYQKMGFRVCKQISLQRAEENVSLDIMVREPHPVESSNVTTPIGSLESAHLQTIQV</sequence>
<evidence type="ECO:0000259" key="1">
    <source>
        <dbReference type="PROSITE" id="PS51186"/>
    </source>
</evidence>
<dbReference type="SUPFAM" id="SSF55729">
    <property type="entry name" value="Acyl-CoA N-acyltransferases (Nat)"/>
    <property type="match status" value="1"/>
</dbReference>
<feature type="domain" description="N-acetyltransferase" evidence="1">
    <location>
        <begin position="111"/>
        <end position="256"/>
    </location>
</feature>
<dbReference type="Pfam" id="PF00583">
    <property type="entry name" value="Acetyltransf_1"/>
    <property type="match status" value="1"/>
</dbReference>
<evidence type="ECO:0000313" key="2">
    <source>
        <dbReference type="EMBL" id="CAF9903365.1"/>
    </source>
</evidence>
<dbReference type="CDD" id="cd04301">
    <property type="entry name" value="NAT_SF"/>
    <property type="match status" value="1"/>
</dbReference>